<dbReference type="AlphaFoldDB" id="A0A5E4VCJ0"/>
<sequence length="103" mass="11065">MRPTSNAYFAPAVDPGQSYRAAAAEGRIIDTLTDIETGLSELLSMQNAALSRIDHLIAQSNTRPVTRAASADNTQSAQRVESLRSDITRCRSCGNLDTISTPL</sequence>
<dbReference type="EMBL" id="CABPSM010000006">
    <property type="protein sequence ID" value="VVE09866.1"/>
    <property type="molecule type" value="Genomic_DNA"/>
</dbReference>
<evidence type="ECO:0000313" key="2">
    <source>
        <dbReference type="Proteomes" id="UP000343317"/>
    </source>
</evidence>
<dbReference type="RefSeq" id="WP_150620831.1">
    <property type="nucleotide sequence ID" value="NZ_CABPSM010000006.1"/>
</dbReference>
<keyword evidence="2" id="KW-1185">Reference proteome</keyword>
<dbReference type="Proteomes" id="UP000343317">
    <property type="component" value="Unassembled WGS sequence"/>
</dbReference>
<accession>A0A5E4VCJ0</accession>
<gene>
    <name evidence="1" type="ORF">PHO31112_02570</name>
</gene>
<reference evidence="1 2" key="1">
    <citation type="submission" date="2019-08" db="EMBL/GenBank/DDBJ databases">
        <authorList>
            <person name="Peeters C."/>
        </authorList>
    </citation>
    <scope>NUCLEOTIDE SEQUENCE [LARGE SCALE GENOMIC DNA]</scope>
    <source>
        <strain evidence="1 2">LMG 31112</strain>
    </source>
</reference>
<organism evidence="1 2">
    <name type="scientific">Pandoraea horticolens</name>
    <dbReference type="NCBI Taxonomy" id="2508298"/>
    <lineage>
        <taxon>Bacteria</taxon>
        <taxon>Pseudomonadati</taxon>
        <taxon>Pseudomonadota</taxon>
        <taxon>Betaproteobacteria</taxon>
        <taxon>Burkholderiales</taxon>
        <taxon>Burkholderiaceae</taxon>
        <taxon>Pandoraea</taxon>
    </lineage>
</organism>
<proteinExistence type="predicted"/>
<protein>
    <submittedName>
        <fullName evidence="1">Uncharacterized protein</fullName>
    </submittedName>
</protein>
<name>A0A5E4VCJ0_9BURK</name>
<evidence type="ECO:0000313" key="1">
    <source>
        <dbReference type="EMBL" id="VVE09866.1"/>
    </source>
</evidence>